<sequence length="307" mass="34830">MAFHMAKGAQTANVIHILGDTYVIDTGDQYVPFYEIGDGNIILLDSGYKEDRGLIEGALESRGYRVAAIACTHAHVDHAGNNAYFREKYGCLIAMPELEALLTSNVLNLKLMNQYLSMTDINERVSHMVCETDIRVPLTDTVVGLCGREFRFIPTVGHTTSHMSIVTPDDVIYLGDAIISTEVLSGMKLPYFFSVADYIETLNEIQNFKFSKYLIAHRGSSDEIWNIAKKNIEGCMARIEIIYNLIDRPMTMEDIFKAAVNEFYINVGTIKKHLVIERMFKPYADYLFDTGRLKRVLDNGFLKYMRT</sequence>
<dbReference type="InterPro" id="IPR001279">
    <property type="entry name" value="Metallo-B-lactamas"/>
</dbReference>
<gene>
    <name evidence="2" type="ORF">T472_0205670</name>
</gene>
<dbReference type="AlphaFoldDB" id="V4EH62"/>
<keyword evidence="3" id="KW-1185">Reference proteome</keyword>
<name>V4EH62_9CLOT</name>
<proteinExistence type="predicted"/>
<dbReference type="PANTHER" id="PTHR42951">
    <property type="entry name" value="METALLO-BETA-LACTAMASE DOMAIN-CONTAINING"/>
    <property type="match status" value="1"/>
</dbReference>
<dbReference type="EMBL" id="AXUN02000090">
    <property type="protein sequence ID" value="ETA81557.1"/>
    <property type="molecule type" value="Genomic_DNA"/>
</dbReference>
<dbReference type="SMART" id="SM00849">
    <property type="entry name" value="Lactamase_B"/>
    <property type="match status" value="1"/>
</dbReference>
<dbReference type="InterPro" id="IPR036866">
    <property type="entry name" value="RibonucZ/Hydroxyglut_hydro"/>
</dbReference>
<organism evidence="2 3">
    <name type="scientific">Youngiibacter fragilis 232.1</name>
    <dbReference type="NCBI Taxonomy" id="994573"/>
    <lineage>
        <taxon>Bacteria</taxon>
        <taxon>Bacillati</taxon>
        <taxon>Bacillota</taxon>
        <taxon>Clostridia</taxon>
        <taxon>Eubacteriales</taxon>
        <taxon>Clostridiaceae</taxon>
        <taxon>Youngiibacter</taxon>
    </lineage>
</organism>
<keyword evidence="2" id="KW-0378">Hydrolase</keyword>
<dbReference type="InterPro" id="IPR050855">
    <property type="entry name" value="NDM-1-like"/>
</dbReference>
<evidence type="ECO:0000259" key="1">
    <source>
        <dbReference type="SMART" id="SM00849"/>
    </source>
</evidence>
<comment type="caution">
    <text evidence="2">The sequence shown here is derived from an EMBL/GenBank/DDBJ whole genome shotgun (WGS) entry which is preliminary data.</text>
</comment>
<dbReference type="SUPFAM" id="SSF56281">
    <property type="entry name" value="Metallo-hydrolase/oxidoreductase"/>
    <property type="match status" value="1"/>
</dbReference>
<dbReference type="eggNOG" id="COG0491">
    <property type="taxonomic scope" value="Bacteria"/>
</dbReference>
<dbReference type="Pfam" id="PF00753">
    <property type="entry name" value="Lactamase_B"/>
    <property type="match status" value="1"/>
</dbReference>
<evidence type="ECO:0000313" key="3">
    <source>
        <dbReference type="Proteomes" id="UP000017747"/>
    </source>
</evidence>
<dbReference type="Proteomes" id="UP000017747">
    <property type="component" value="Unassembled WGS sequence"/>
</dbReference>
<dbReference type="Gene3D" id="3.60.15.10">
    <property type="entry name" value="Ribonuclease Z/Hydroxyacylglutathione hydrolase-like"/>
    <property type="match status" value="1"/>
</dbReference>
<feature type="domain" description="Metallo-beta-lactamase" evidence="1">
    <location>
        <begin position="30"/>
        <end position="217"/>
    </location>
</feature>
<dbReference type="PANTHER" id="PTHR42951:SF14">
    <property type="entry name" value="METALLO-BETA-LACTAMASE SUPERFAMILY PROTEIN"/>
    <property type="match status" value="1"/>
</dbReference>
<protein>
    <submittedName>
        <fullName evidence="2">Hydrolase</fullName>
    </submittedName>
</protein>
<dbReference type="GO" id="GO:0016787">
    <property type="term" value="F:hydrolase activity"/>
    <property type="evidence" value="ECO:0007669"/>
    <property type="project" value="UniProtKB-KW"/>
</dbReference>
<dbReference type="STRING" id="994573.T472_0205670"/>
<reference evidence="2 3" key="1">
    <citation type="journal article" date="2014" name="Genome Announc.">
        <title>Genome Sequence of Youngiibacter fragilis, the Type Strain of the Genus Youngiibacter.</title>
        <authorList>
            <person name="Wawrik C.B."/>
            <person name="Callaghan A.V."/>
            <person name="Stamps B.W."/>
            <person name="Wawrik B."/>
        </authorList>
    </citation>
    <scope>NUCLEOTIDE SEQUENCE [LARGE SCALE GENOMIC DNA]</scope>
    <source>
        <strain evidence="2 3">232.1</strain>
    </source>
</reference>
<accession>V4EH62</accession>
<evidence type="ECO:0000313" key="2">
    <source>
        <dbReference type="EMBL" id="ETA81557.1"/>
    </source>
</evidence>